<comment type="subunit">
    <text evidence="3 6">Homotrimer; associates with NifD.</text>
</comment>
<comment type="caution">
    <text evidence="7">The sequence shown here is derived from an EMBL/GenBank/DDBJ whole genome shotgun (WGS) entry which is preliminary data.</text>
</comment>
<protein>
    <recommendedName>
        <fullName evidence="4 6">Nitrogenase-stabilizing/protective protein NifW</fullName>
    </recommendedName>
</protein>
<evidence type="ECO:0000313" key="7">
    <source>
        <dbReference type="EMBL" id="RAI00733.1"/>
    </source>
</evidence>
<dbReference type="OrthoDB" id="9811868at2"/>
<dbReference type="Pfam" id="PF03206">
    <property type="entry name" value="NifW"/>
    <property type="match status" value="1"/>
</dbReference>
<keyword evidence="5 6" id="KW-0535">Nitrogen fixation</keyword>
<dbReference type="InterPro" id="IPR004893">
    <property type="entry name" value="NifW"/>
</dbReference>
<dbReference type="PIRSF" id="PIRSF005790">
    <property type="entry name" value="NifW"/>
    <property type="match status" value="1"/>
</dbReference>
<evidence type="ECO:0000313" key="8">
    <source>
        <dbReference type="Proteomes" id="UP000249590"/>
    </source>
</evidence>
<evidence type="ECO:0000256" key="2">
    <source>
        <dbReference type="ARBA" id="ARBA00008351"/>
    </source>
</evidence>
<gene>
    <name evidence="6" type="primary">nifW</name>
    <name evidence="7" type="ORF">DLJ53_15920</name>
</gene>
<organism evidence="7 8">
    <name type="scientific">Acuticoccus sediminis</name>
    <dbReference type="NCBI Taxonomy" id="2184697"/>
    <lineage>
        <taxon>Bacteria</taxon>
        <taxon>Pseudomonadati</taxon>
        <taxon>Pseudomonadota</taxon>
        <taxon>Alphaproteobacteria</taxon>
        <taxon>Hyphomicrobiales</taxon>
        <taxon>Amorphaceae</taxon>
        <taxon>Acuticoccus</taxon>
    </lineage>
</organism>
<dbReference type="GO" id="GO:0009399">
    <property type="term" value="P:nitrogen fixation"/>
    <property type="evidence" value="ECO:0007669"/>
    <property type="project" value="UniProtKB-UniRule"/>
</dbReference>
<dbReference type="EMBL" id="QHHQ01000003">
    <property type="protein sequence ID" value="RAI00733.1"/>
    <property type="molecule type" value="Genomic_DNA"/>
</dbReference>
<dbReference type="Proteomes" id="UP000249590">
    <property type="component" value="Unassembled WGS sequence"/>
</dbReference>
<name>A0A8B2NU93_9HYPH</name>
<keyword evidence="8" id="KW-1185">Reference proteome</keyword>
<dbReference type="AlphaFoldDB" id="A0A8B2NU93"/>
<accession>A0A8B2NU93</accession>
<evidence type="ECO:0000256" key="4">
    <source>
        <dbReference type="ARBA" id="ARBA00016274"/>
    </source>
</evidence>
<evidence type="ECO:0000256" key="5">
    <source>
        <dbReference type="ARBA" id="ARBA00023231"/>
    </source>
</evidence>
<dbReference type="RefSeq" id="WP_111346939.1">
    <property type="nucleotide sequence ID" value="NZ_QHHQ01000003.1"/>
</dbReference>
<evidence type="ECO:0000256" key="6">
    <source>
        <dbReference type="HAMAP-Rule" id="MF_00529"/>
    </source>
</evidence>
<comment type="similarity">
    <text evidence="2 6">Belongs to the NifW family.</text>
</comment>
<sequence>MSVLDELSRLSSAEEFFALLDVSYEPAVVHVARLHILKRMGQHLASAQAEGTFDGLSDEDIRRRCRACLADAYDEFVTSSPIAERLFKVHQDAVAPKIEPERPFVPLSALVVGP</sequence>
<dbReference type="NCBIfam" id="NF002009">
    <property type="entry name" value="PRK00810.1"/>
    <property type="match status" value="1"/>
</dbReference>
<comment type="function">
    <text evidence="1 6">May protect the nitrogenase Fe-Mo protein from oxidative damage.</text>
</comment>
<evidence type="ECO:0000256" key="1">
    <source>
        <dbReference type="ARBA" id="ARBA00002247"/>
    </source>
</evidence>
<proteinExistence type="inferred from homology"/>
<reference evidence="7 8" key="1">
    <citation type="submission" date="2018-05" db="EMBL/GenBank/DDBJ databases">
        <title>Acuticoccus sediminis sp. nov., isolated from deep-sea sediment of Indian Ocean.</title>
        <authorList>
            <person name="Liu X."/>
            <person name="Lai Q."/>
            <person name="Du Y."/>
            <person name="Sun F."/>
            <person name="Zhang X."/>
            <person name="Wang S."/>
            <person name="Shao Z."/>
        </authorList>
    </citation>
    <scope>NUCLEOTIDE SEQUENCE [LARGE SCALE GENOMIC DNA]</scope>
    <source>
        <strain evidence="7 8">PTG4-2</strain>
    </source>
</reference>
<evidence type="ECO:0000256" key="3">
    <source>
        <dbReference type="ARBA" id="ARBA00011284"/>
    </source>
</evidence>
<dbReference type="HAMAP" id="MF_00529">
    <property type="entry name" value="NifW"/>
    <property type="match status" value="1"/>
</dbReference>